<feature type="domain" description="CBM20" evidence="1">
    <location>
        <begin position="10"/>
        <end position="80"/>
    </location>
</feature>
<dbReference type="InterPro" id="IPR013784">
    <property type="entry name" value="Carb-bd-like_fold"/>
</dbReference>
<name>A0A0A9DXE2_ARUDO</name>
<dbReference type="InterPro" id="IPR002044">
    <property type="entry name" value="CBM20"/>
</dbReference>
<dbReference type="InterPro" id="IPR013783">
    <property type="entry name" value="Ig-like_fold"/>
</dbReference>
<evidence type="ECO:0000313" key="2">
    <source>
        <dbReference type="EMBL" id="JAD88427.1"/>
    </source>
</evidence>
<reference evidence="2" key="1">
    <citation type="submission" date="2014-09" db="EMBL/GenBank/DDBJ databases">
        <authorList>
            <person name="Magalhaes I.L.F."/>
            <person name="Oliveira U."/>
            <person name="Santos F.R."/>
            <person name="Vidigal T.H.D.A."/>
            <person name="Brescovit A.D."/>
            <person name="Santos A.J."/>
        </authorList>
    </citation>
    <scope>NUCLEOTIDE SEQUENCE</scope>
    <source>
        <tissue evidence="2">Shoot tissue taken approximately 20 cm above the soil surface</tissue>
    </source>
</reference>
<proteinExistence type="predicted"/>
<dbReference type="PROSITE" id="PS51166">
    <property type="entry name" value="CBM20"/>
    <property type="match status" value="1"/>
</dbReference>
<dbReference type="Pfam" id="PF00686">
    <property type="entry name" value="CBM_20"/>
    <property type="match status" value="1"/>
</dbReference>
<dbReference type="GO" id="GO:2001070">
    <property type="term" value="F:starch binding"/>
    <property type="evidence" value="ECO:0007669"/>
    <property type="project" value="InterPro"/>
</dbReference>
<dbReference type="PANTHER" id="PTHR32518:SF3">
    <property type="entry name" value="4-ALPHA-GLUCANOTRANSFERASE"/>
    <property type="match status" value="1"/>
</dbReference>
<reference evidence="2" key="2">
    <citation type="journal article" date="2015" name="Data Brief">
        <title>Shoot transcriptome of the giant reed, Arundo donax.</title>
        <authorList>
            <person name="Barrero R.A."/>
            <person name="Guerrero F.D."/>
            <person name="Moolhuijzen P."/>
            <person name="Goolsby J.A."/>
            <person name="Tidwell J."/>
            <person name="Bellgard S.E."/>
            <person name="Bellgard M.I."/>
        </authorList>
    </citation>
    <scope>NUCLEOTIDE SEQUENCE</scope>
    <source>
        <tissue evidence="2">Shoot tissue taken approximately 20 cm above the soil surface</tissue>
    </source>
</reference>
<protein>
    <recommendedName>
        <fullName evidence="1">CBM20 domain-containing protein</fullName>
    </recommendedName>
</protein>
<dbReference type="PANTHER" id="PTHR32518">
    <property type="match status" value="1"/>
</dbReference>
<dbReference type="AlphaFoldDB" id="A0A0A9DXE2"/>
<evidence type="ECO:0000259" key="1">
    <source>
        <dbReference type="PROSITE" id="PS51166"/>
    </source>
</evidence>
<dbReference type="SUPFAM" id="SSF49452">
    <property type="entry name" value="Starch-binding domain-like"/>
    <property type="match status" value="1"/>
</dbReference>
<organism evidence="2">
    <name type="scientific">Arundo donax</name>
    <name type="common">Giant reed</name>
    <name type="synonym">Donax arundinaceus</name>
    <dbReference type="NCBI Taxonomy" id="35708"/>
    <lineage>
        <taxon>Eukaryota</taxon>
        <taxon>Viridiplantae</taxon>
        <taxon>Streptophyta</taxon>
        <taxon>Embryophyta</taxon>
        <taxon>Tracheophyta</taxon>
        <taxon>Spermatophyta</taxon>
        <taxon>Magnoliopsida</taxon>
        <taxon>Liliopsida</taxon>
        <taxon>Poales</taxon>
        <taxon>Poaceae</taxon>
        <taxon>PACMAD clade</taxon>
        <taxon>Arundinoideae</taxon>
        <taxon>Arundineae</taxon>
        <taxon>Arundo</taxon>
    </lineage>
</organism>
<accession>A0A0A9DXE2</accession>
<dbReference type="Gene3D" id="2.60.40.10">
    <property type="entry name" value="Immunoglobulins"/>
    <property type="match status" value="1"/>
</dbReference>
<dbReference type="EMBL" id="GBRH01209468">
    <property type="protein sequence ID" value="JAD88427.1"/>
    <property type="molecule type" value="Transcribed_RNA"/>
</dbReference>
<sequence>MVSSGSASGKKSLNTASLLFKLPYYTQWGQSLLIAGSELAFGSWNAKQGLSLSPVHQDNELIWCGEFLLLLALPLSTVTM</sequence>